<keyword evidence="3" id="KW-1185">Reference proteome</keyword>
<name>A0A183ML05_9TREM</name>
<reference evidence="2 3" key="1">
    <citation type="submission" date="2018-11" db="EMBL/GenBank/DDBJ databases">
        <authorList>
            <consortium name="Pathogen Informatics"/>
        </authorList>
    </citation>
    <scope>NUCLEOTIDE SEQUENCE [LARGE SCALE GENOMIC DNA]</scope>
    <source>
        <strain evidence="2 3">Zambia</strain>
    </source>
</reference>
<organism evidence="2 3">
    <name type="scientific">Schistosoma margrebowiei</name>
    <dbReference type="NCBI Taxonomy" id="48269"/>
    <lineage>
        <taxon>Eukaryota</taxon>
        <taxon>Metazoa</taxon>
        <taxon>Spiralia</taxon>
        <taxon>Lophotrochozoa</taxon>
        <taxon>Platyhelminthes</taxon>
        <taxon>Trematoda</taxon>
        <taxon>Digenea</taxon>
        <taxon>Strigeidida</taxon>
        <taxon>Schistosomatoidea</taxon>
        <taxon>Schistosomatidae</taxon>
        <taxon>Schistosoma</taxon>
    </lineage>
</organism>
<feature type="region of interest" description="Disordered" evidence="1">
    <location>
        <begin position="1"/>
        <end position="31"/>
    </location>
</feature>
<accession>A0A183ML05</accession>
<protein>
    <submittedName>
        <fullName evidence="2">Uncharacterized protein</fullName>
    </submittedName>
</protein>
<evidence type="ECO:0000313" key="2">
    <source>
        <dbReference type="EMBL" id="VDP21834.1"/>
    </source>
</evidence>
<gene>
    <name evidence="2" type="ORF">SMRZ_LOCUS16730</name>
</gene>
<dbReference type="AlphaFoldDB" id="A0A183ML05"/>
<evidence type="ECO:0000313" key="3">
    <source>
        <dbReference type="Proteomes" id="UP000277204"/>
    </source>
</evidence>
<proteinExistence type="predicted"/>
<dbReference type="EMBL" id="UZAI01017211">
    <property type="protein sequence ID" value="VDP21834.1"/>
    <property type="molecule type" value="Genomic_DNA"/>
</dbReference>
<evidence type="ECO:0000256" key="1">
    <source>
        <dbReference type="SAM" id="MobiDB-lite"/>
    </source>
</evidence>
<sequence length="71" mass="8147">MDLYGNPGQDPKKKKKTAMKNSRTRTEEVKARVKYTEANRQVKRSIGCDKQKYVEDLPTTVEKGITEGNMK</sequence>
<dbReference type="Proteomes" id="UP000277204">
    <property type="component" value="Unassembled WGS sequence"/>
</dbReference>